<gene>
    <name evidence="2" type="ORF">EVG20_g628</name>
</gene>
<organism evidence="2 3">
    <name type="scientific">Dentipellis fragilis</name>
    <dbReference type="NCBI Taxonomy" id="205917"/>
    <lineage>
        <taxon>Eukaryota</taxon>
        <taxon>Fungi</taxon>
        <taxon>Dikarya</taxon>
        <taxon>Basidiomycota</taxon>
        <taxon>Agaricomycotina</taxon>
        <taxon>Agaricomycetes</taxon>
        <taxon>Russulales</taxon>
        <taxon>Hericiaceae</taxon>
        <taxon>Dentipellis</taxon>
    </lineage>
</organism>
<feature type="compositionally biased region" description="Low complexity" evidence="1">
    <location>
        <begin position="165"/>
        <end position="177"/>
    </location>
</feature>
<comment type="caution">
    <text evidence="2">The sequence shown here is derived from an EMBL/GenBank/DDBJ whole genome shotgun (WGS) entry which is preliminary data.</text>
</comment>
<dbReference type="Proteomes" id="UP000298327">
    <property type="component" value="Unassembled WGS sequence"/>
</dbReference>
<protein>
    <submittedName>
        <fullName evidence="2">Uncharacterized protein</fullName>
    </submittedName>
</protein>
<keyword evidence="3" id="KW-1185">Reference proteome</keyword>
<evidence type="ECO:0000256" key="1">
    <source>
        <dbReference type="SAM" id="MobiDB-lite"/>
    </source>
</evidence>
<dbReference type="AlphaFoldDB" id="A0A4Y9ZF33"/>
<evidence type="ECO:0000313" key="3">
    <source>
        <dbReference type="Proteomes" id="UP000298327"/>
    </source>
</evidence>
<sequence length="190" mass="20079">MASQHSLPYSSSVPTINPANRPSQLPSSLSTVGISTRFENAASPGRLRSGKQQHLQTAHACAHRLQFLDHVEAPPVSPPPERPPVAAVAHEESLQCAKLCSCRQLDPRGRDSALRVLLPSLAPEPALVGRPLHPTSPPCLRPLAQDIIYDSDASGSVAHLPSELAGASGRVSRSSSAFTNASRARAPSWA</sequence>
<proteinExistence type="predicted"/>
<feature type="region of interest" description="Disordered" evidence="1">
    <location>
        <begin position="165"/>
        <end position="190"/>
    </location>
</feature>
<dbReference type="EMBL" id="SEOQ01000016">
    <property type="protein sequence ID" value="TFY72378.1"/>
    <property type="molecule type" value="Genomic_DNA"/>
</dbReference>
<feature type="region of interest" description="Disordered" evidence="1">
    <location>
        <begin position="1"/>
        <end position="29"/>
    </location>
</feature>
<name>A0A4Y9ZF33_9AGAM</name>
<accession>A0A4Y9ZF33</accession>
<evidence type="ECO:0000313" key="2">
    <source>
        <dbReference type="EMBL" id="TFY72378.1"/>
    </source>
</evidence>
<reference evidence="2 3" key="1">
    <citation type="submission" date="2019-02" db="EMBL/GenBank/DDBJ databases">
        <title>Genome sequencing of the rare red list fungi Dentipellis fragilis.</title>
        <authorList>
            <person name="Buettner E."/>
            <person name="Kellner H."/>
        </authorList>
    </citation>
    <scope>NUCLEOTIDE SEQUENCE [LARGE SCALE GENOMIC DNA]</scope>
    <source>
        <strain evidence="2 3">DSM 105465</strain>
    </source>
</reference>